<protein>
    <recommendedName>
        <fullName evidence="10">Odorant receptor</fullName>
    </recommendedName>
</protein>
<evidence type="ECO:0000256" key="2">
    <source>
        <dbReference type="ARBA" id="ARBA00022475"/>
    </source>
</evidence>
<evidence type="ECO:0000313" key="12">
    <source>
        <dbReference type="RefSeq" id="XP_052755494.1"/>
    </source>
</evidence>
<keyword evidence="11" id="KW-1185">Reference proteome</keyword>
<accession>A0ABM3MVW6</accession>
<evidence type="ECO:0000256" key="3">
    <source>
        <dbReference type="ARBA" id="ARBA00022606"/>
    </source>
</evidence>
<feature type="transmembrane region" description="Helical" evidence="10">
    <location>
        <begin position="279"/>
        <end position="300"/>
    </location>
</feature>
<evidence type="ECO:0000256" key="9">
    <source>
        <dbReference type="ARBA" id="ARBA00023224"/>
    </source>
</evidence>
<evidence type="ECO:0000256" key="4">
    <source>
        <dbReference type="ARBA" id="ARBA00022692"/>
    </source>
</evidence>
<dbReference type="InterPro" id="IPR004117">
    <property type="entry name" value="7tm6_olfct_rcpt"/>
</dbReference>
<keyword evidence="3 10" id="KW-0716">Sensory transduction</keyword>
<dbReference type="Proteomes" id="UP001652740">
    <property type="component" value="Unplaced"/>
</dbReference>
<dbReference type="GeneID" id="113513955"/>
<evidence type="ECO:0000313" key="11">
    <source>
        <dbReference type="Proteomes" id="UP001652740"/>
    </source>
</evidence>
<evidence type="ECO:0000256" key="8">
    <source>
        <dbReference type="ARBA" id="ARBA00023170"/>
    </source>
</evidence>
<keyword evidence="6 10" id="KW-1133">Transmembrane helix</keyword>
<gene>
    <name evidence="12" type="primary">LOC113513955</name>
</gene>
<evidence type="ECO:0000256" key="10">
    <source>
        <dbReference type="RuleBase" id="RU351113"/>
    </source>
</evidence>
<feature type="transmembrane region" description="Helical" evidence="10">
    <location>
        <begin position="197"/>
        <end position="224"/>
    </location>
</feature>
<feature type="transmembrane region" description="Helical" evidence="10">
    <location>
        <begin position="56"/>
        <end position="77"/>
    </location>
</feature>
<dbReference type="Pfam" id="PF02949">
    <property type="entry name" value="7tm_6"/>
    <property type="match status" value="1"/>
</dbReference>
<reference evidence="12" key="1">
    <citation type="submission" date="2025-08" db="UniProtKB">
        <authorList>
            <consortium name="RefSeq"/>
        </authorList>
    </citation>
    <scope>IDENTIFICATION</scope>
    <source>
        <tissue evidence="12">Whole larvae</tissue>
    </source>
</reference>
<name>A0ABM3MVW6_GALME</name>
<comment type="subcellular location">
    <subcellularLocation>
        <location evidence="1 10">Cell membrane</location>
        <topology evidence="1 10">Multi-pass membrane protein</topology>
    </subcellularLocation>
</comment>
<evidence type="ECO:0000256" key="1">
    <source>
        <dbReference type="ARBA" id="ARBA00004651"/>
    </source>
</evidence>
<feature type="transmembrane region" description="Helical" evidence="10">
    <location>
        <begin position="27"/>
        <end position="44"/>
    </location>
</feature>
<dbReference type="PANTHER" id="PTHR21137:SF35">
    <property type="entry name" value="ODORANT RECEPTOR 19A-RELATED"/>
    <property type="match status" value="1"/>
</dbReference>
<keyword evidence="4 10" id="KW-0812">Transmembrane</keyword>
<dbReference type="PANTHER" id="PTHR21137">
    <property type="entry name" value="ODORANT RECEPTOR"/>
    <property type="match status" value="1"/>
</dbReference>
<comment type="caution">
    <text evidence="10">Lacks conserved residue(s) required for the propagation of feature annotation.</text>
</comment>
<sequence length="407" mass="47009">MKNNTRKPLKKSASCVSIDVTRFFNKINKIFLCYGVPIIWIHHFNLSKIMTNLCDLYRIISNIVILMFVAMEWGAFFTQNNLTDKQRIDRLIFNFTHPYLLTYILNIECYKEKSKLLLYTMMVTLKKVYNDVEVEKKLIKKCSFFSTSFFIAVAVSALFFGIDAYWQVITTGSTFIKPLTAWPDLEDRSTVANMVRIINYMILFMLLTRVSGVYVTVVLFLVCLSHQYTNLNRYFFNLRNIFGENLSQMEKEKKYEEALTIGIELHSQTMWCTRQCESIFNAIFSFQIILNVMLIVLLMLQMMSPGSSLVTAIPLVSTGVSLMYGTGFFMWNAGDITVEASQVATALYCSGWENCHISTLRIRHLLLMTIRQAQKPEIIKAFGLIPLSYESYVSIVKAPYTIFSVIH</sequence>
<proteinExistence type="inferred from homology"/>
<feature type="transmembrane region" description="Helical" evidence="10">
    <location>
        <begin position="144"/>
        <end position="166"/>
    </location>
</feature>
<evidence type="ECO:0000256" key="6">
    <source>
        <dbReference type="ARBA" id="ARBA00022989"/>
    </source>
</evidence>
<evidence type="ECO:0000256" key="5">
    <source>
        <dbReference type="ARBA" id="ARBA00022725"/>
    </source>
</evidence>
<keyword evidence="7 10" id="KW-0472">Membrane</keyword>
<keyword evidence="5 10" id="KW-0552">Olfaction</keyword>
<keyword evidence="9 10" id="KW-0807">Transducer</keyword>
<dbReference type="RefSeq" id="XP_052755494.1">
    <property type="nucleotide sequence ID" value="XM_052899534.1"/>
</dbReference>
<feature type="transmembrane region" description="Helical" evidence="10">
    <location>
        <begin position="312"/>
        <end position="331"/>
    </location>
</feature>
<organism evidence="11 12">
    <name type="scientific">Galleria mellonella</name>
    <name type="common">Greater wax moth</name>
    <dbReference type="NCBI Taxonomy" id="7137"/>
    <lineage>
        <taxon>Eukaryota</taxon>
        <taxon>Metazoa</taxon>
        <taxon>Ecdysozoa</taxon>
        <taxon>Arthropoda</taxon>
        <taxon>Hexapoda</taxon>
        <taxon>Insecta</taxon>
        <taxon>Pterygota</taxon>
        <taxon>Neoptera</taxon>
        <taxon>Endopterygota</taxon>
        <taxon>Lepidoptera</taxon>
        <taxon>Glossata</taxon>
        <taxon>Ditrysia</taxon>
        <taxon>Pyraloidea</taxon>
        <taxon>Pyralidae</taxon>
        <taxon>Galleriinae</taxon>
        <taxon>Galleria</taxon>
    </lineage>
</organism>
<keyword evidence="2" id="KW-1003">Cell membrane</keyword>
<evidence type="ECO:0000256" key="7">
    <source>
        <dbReference type="ARBA" id="ARBA00023136"/>
    </source>
</evidence>
<comment type="similarity">
    <text evidence="10">Belongs to the insect chemoreceptor superfamily. Heteromeric odorant receptor channel (TC 1.A.69) family.</text>
</comment>
<keyword evidence="8 10" id="KW-0675">Receptor</keyword>